<protein>
    <recommendedName>
        <fullName evidence="3">Nitrate/nitrite sensing protein domain-containing protein</fullName>
    </recommendedName>
</protein>
<name>A0A2G9C4V2_9BURK</name>
<proteinExistence type="predicted"/>
<sequence length="271" mass="29365">MTIHDHDRKMRRLSPRARFLLMAALAVLLVALPTALYTRLAMVQMRQSRLESRGLPAMRAMAQVRLLLRDHQALADAVAAGATHLRRRRVAELDQLTRVLAAMEPLLAMAPADTPAETSGDTALRGAWTEARARCDALRSDPAPGVATAVQDAASQSLLHLQDLLLDHYSLSLDPEYETYYLVRAALAEMPRAADLLVRLRTQVSTSLNGGAADAADHEQIASLLRQSLQQFDQADRATRKVLAADGGLSAALETPAGELRARVDALAAAI</sequence>
<evidence type="ECO:0008006" key="3">
    <source>
        <dbReference type="Google" id="ProtNLM"/>
    </source>
</evidence>
<keyword evidence="2" id="KW-1185">Reference proteome</keyword>
<organism evidence="1 2">
    <name type="scientific">Roseateles chitinivorans</name>
    <dbReference type="NCBI Taxonomy" id="2917965"/>
    <lineage>
        <taxon>Bacteria</taxon>
        <taxon>Pseudomonadati</taxon>
        <taxon>Pseudomonadota</taxon>
        <taxon>Betaproteobacteria</taxon>
        <taxon>Burkholderiales</taxon>
        <taxon>Sphaerotilaceae</taxon>
        <taxon>Roseateles</taxon>
    </lineage>
</organism>
<gene>
    <name evidence="1" type="ORF">CS062_19970</name>
</gene>
<reference evidence="1 2" key="1">
    <citation type="submission" date="2017-11" db="EMBL/GenBank/DDBJ databases">
        <title>Draft genome sequence of Mitsuaria sp. HWN-4.</title>
        <authorList>
            <person name="Gundlapally S.R."/>
        </authorList>
    </citation>
    <scope>NUCLEOTIDE SEQUENCE [LARGE SCALE GENOMIC DNA]</scope>
    <source>
        <strain evidence="1 2">HWN-4</strain>
    </source>
</reference>
<feature type="non-terminal residue" evidence="1">
    <location>
        <position position="271"/>
    </location>
</feature>
<dbReference type="Proteomes" id="UP000231501">
    <property type="component" value="Unassembled WGS sequence"/>
</dbReference>
<evidence type="ECO:0000313" key="2">
    <source>
        <dbReference type="Proteomes" id="UP000231501"/>
    </source>
</evidence>
<evidence type="ECO:0000313" key="1">
    <source>
        <dbReference type="EMBL" id="PIM51395.1"/>
    </source>
</evidence>
<dbReference type="RefSeq" id="WP_143742422.1">
    <property type="nucleotide sequence ID" value="NZ_PEOG01000066.1"/>
</dbReference>
<accession>A0A2G9C4V2</accession>
<comment type="caution">
    <text evidence="1">The sequence shown here is derived from an EMBL/GenBank/DDBJ whole genome shotgun (WGS) entry which is preliminary data.</text>
</comment>
<dbReference type="AlphaFoldDB" id="A0A2G9C4V2"/>
<dbReference type="EMBL" id="PEOG01000066">
    <property type="protein sequence ID" value="PIM51395.1"/>
    <property type="molecule type" value="Genomic_DNA"/>
</dbReference>